<proteinExistence type="predicted"/>
<reference evidence="2" key="1">
    <citation type="submission" date="2017-08" db="EMBL/GenBank/DDBJ databases">
        <title>A dynamic microbial community with high functional redundancy inhabits the cold, oxic subseafloor aquifer.</title>
        <authorList>
            <person name="Tully B.J."/>
            <person name="Wheat C.G."/>
            <person name="Glazer B.T."/>
            <person name="Huber J.A."/>
        </authorList>
    </citation>
    <scope>NUCLEOTIDE SEQUENCE [LARGE SCALE GENOMIC DNA]</scope>
</reference>
<protein>
    <recommendedName>
        <fullName evidence="3">DUF2855 domain-containing protein</fullName>
    </recommendedName>
</protein>
<sequence length="363" mass="40072">MNELQILKSDITQARVVRSGLDIDAPLATGEILLKVDKFGFSANNVTYAAAGDQLGYWQFFPASDNESNTWGIIPVWGFADVVASSATGVDVGERVFGYYPTNSYLKMGNVKVLESRLIDGAEHRSKLPPGYNTYRRVGLEPGYDRNMDNMRMLLWPLYITSFCLWDSLQHNGWHGAKQVVVISASSKTSIGLGYALAADTDAPTSIGFTSKGNQQWVENLGLYDQTINYDALEDIDASIPTVIVDMSGNSTLLANLHAHLGENLAHCLNVGLTHWSEGGRDTGIPKEKREFFFAPSHIQMRMKEWGPEEFDSKSSQFITDSSTQSADWMKIEKLDGVEKLADIYGDVCAGKLPPEKALVIEL</sequence>
<gene>
    <name evidence="1" type="ORF">COB20_08380</name>
</gene>
<evidence type="ECO:0000313" key="2">
    <source>
        <dbReference type="Proteomes" id="UP000218767"/>
    </source>
</evidence>
<name>A0A2A4X4B9_9GAMM</name>
<evidence type="ECO:0008006" key="3">
    <source>
        <dbReference type="Google" id="ProtNLM"/>
    </source>
</evidence>
<dbReference type="Pfam" id="PF11017">
    <property type="entry name" value="DUF2855"/>
    <property type="match status" value="1"/>
</dbReference>
<dbReference type="EMBL" id="NVUL01000046">
    <property type="protein sequence ID" value="PCI77356.1"/>
    <property type="molecule type" value="Genomic_DNA"/>
</dbReference>
<evidence type="ECO:0000313" key="1">
    <source>
        <dbReference type="EMBL" id="PCI77356.1"/>
    </source>
</evidence>
<dbReference type="Proteomes" id="UP000218767">
    <property type="component" value="Unassembled WGS sequence"/>
</dbReference>
<accession>A0A2A4X4B9</accession>
<organism evidence="1 2">
    <name type="scientific">SAR86 cluster bacterium</name>
    <dbReference type="NCBI Taxonomy" id="2030880"/>
    <lineage>
        <taxon>Bacteria</taxon>
        <taxon>Pseudomonadati</taxon>
        <taxon>Pseudomonadota</taxon>
        <taxon>Gammaproteobacteria</taxon>
        <taxon>SAR86 cluster</taxon>
    </lineage>
</organism>
<dbReference type="InterPro" id="IPR021276">
    <property type="entry name" value="DUF2855"/>
</dbReference>
<comment type="caution">
    <text evidence="1">The sequence shown here is derived from an EMBL/GenBank/DDBJ whole genome shotgun (WGS) entry which is preliminary data.</text>
</comment>
<dbReference type="AlphaFoldDB" id="A0A2A4X4B9"/>